<dbReference type="InterPro" id="IPR004304">
    <property type="entry name" value="FmdA_AmdA"/>
</dbReference>
<dbReference type="Gene3D" id="3.10.28.20">
    <property type="entry name" value="Acetamidase/Formamidase-like domains"/>
    <property type="match status" value="1"/>
</dbReference>
<reference evidence="2" key="1">
    <citation type="submission" date="2018-07" db="EMBL/GenBank/DDBJ databases">
        <authorList>
            <person name="Liu B.-T."/>
            <person name="Du Z."/>
        </authorList>
    </citation>
    <scope>NUCLEOTIDE SEQUENCE [LARGE SCALE GENOMIC DNA]</scope>
    <source>
        <strain evidence="2">XYN52</strain>
    </source>
</reference>
<dbReference type="SUPFAM" id="SSF141130">
    <property type="entry name" value="Acetamidase/Formamidase-like"/>
    <property type="match status" value="1"/>
</dbReference>
<dbReference type="RefSeq" id="WP_114646675.1">
    <property type="nucleotide sequence ID" value="NZ_QQNH01000023.1"/>
</dbReference>
<dbReference type="AlphaFoldDB" id="A0A369W0U1"/>
<comment type="caution">
    <text evidence="1">The sequence shown here is derived from an EMBL/GenBank/DDBJ whole genome shotgun (WGS) entry which is preliminary data.</text>
</comment>
<dbReference type="Gene3D" id="2.60.120.580">
    <property type="entry name" value="Acetamidase/Formamidase-like domains"/>
    <property type="match status" value="1"/>
</dbReference>
<organism evidence="1 2">
    <name type="scientific">Pelagibacterium lacus</name>
    <dbReference type="NCBI Taxonomy" id="2282655"/>
    <lineage>
        <taxon>Bacteria</taxon>
        <taxon>Pseudomonadati</taxon>
        <taxon>Pseudomonadota</taxon>
        <taxon>Alphaproteobacteria</taxon>
        <taxon>Hyphomicrobiales</taxon>
        <taxon>Devosiaceae</taxon>
        <taxon>Pelagibacterium</taxon>
    </lineage>
</organism>
<dbReference type="PANTHER" id="PTHR31891">
    <property type="entry name" value="FORMAMIDASE C869.04-RELATED"/>
    <property type="match status" value="1"/>
</dbReference>
<gene>
    <name evidence="1" type="ORF">DVH29_13120</name>
</gene>
<accession>A0A369W0U1</accession>
<evidence type="ECO:0000313" key="2">
    <source>
        <dbReference type="Proteomes" id="UP000253759"/>
    </source>
</evidence>
<dbReference type="OrthoDB" id="9785236at2"/>
<dbReference type="GO" id="GO:0016811">
    <property type="term" value="F:hydrolase activity, acting on carbon-nitrogen (but not peptide) bonds, in linear amides"/>
    <property type="evidence" value="ECO:0007669"/>
    <property type="project" value="InterPro"/>
</dbReference>
<sequence length="311" mass="33617">MRKVLKATPQTVHWGYFSPALSPVLEVADGERLEVETLSYPRGEQFPELLTPELEAIIASVTDIGPGPHLLTGPVHVEGAAPGDTLAIDIEAVEPLLGHAYNRIQPGGMGFGLLPEDFPEGRLTVLELDRARREVLVSDRVRVPMRCFFGIMGVAPDLDERWTSRIPGPFGGNLDVTELTAGATLYLPVFHDGALFSVGDGHATQGDGEVNLTAAEASLRGTLRLRVVRDMPIAAPHAETATHLITMGMDEDLHQAAKMAGRAMIAWVVRVHGLSRTDAYILCSLAMDLRISQVVNGRMGVHAMLAKSVFH</sequence>
<dbReference type="PANTHER" id="PTHR31891:SF1">
    <property type="entry name" value="FORMAMIDASE C869.04-RELATED"/>
    <property type="match status" value="1"/>
</dbReference>
<protein>
    <submittedName>
        <fullName evidence="1">Acetamidase</fullName>
    </submittedName>
</protein>
<dbReference type="EMBL" id="QQNH01000023">
    <property type="protein sequence ID" value="RDE08138.1"/>
    <property type="molecule type" value="Genomic_DNA"/>
</dbReference>
<name>A0A369W0U1_9HYPH</name>
<dbReference type="Proteomes" id="UP000253759">
    <property type="component" value="Unassembled WGS sequence"/>
</dbReference>
<proteinExistence type="predicted"/>
<dbReference type="Pfam" id="PF03069">
    <property type="entry name" value="FmdA_AmdA"/>
    <property type="match status" value="2"/>
</dbReference>
<keyword evidence="2" id="KW-1185">Reference proteome</keyword>
<evidence type="ECO:0000313" key="1">
    <source>
        <dbReference type="EMBL" id="RDE08138.1"/>
    </source>
</evidence>